<protein>
    <recommendedName>
        <fullName evidence="3">DUF4254 domain-containing protein</fullName>
    </recommendedName>
</protein>
<gene>
    <name evidence="1" type="ORF">MTO99_09245</name>
</gene>
<dbReference type="RefSeq" id="WP_243558624.1">
    <property type="nucleotide sequence ID" value="NZ_CP094528.1"/>
</dbReference>
<keyword evidence="2" id="KW-1185">Reference proteome</keyword>
<dbReference type="Proteomes" id="UP000832097">
    <property type="component" value="Chromosome"/>
</dbReference>
<evidence type="ECO:0000313" key="1">
    <source>
        <dbReference type="EMBL" id="UOE45906.1"/>
    </source>
</evidence>
<proteinExistence type="predicted"/>
<sequence>MTRTDTPEYTVDELRAMPEEQFEKVVTDSLVETRNWNGSFQHPDVIHRTGAALVTALALTNIRIERRRTDPRFGPEDIDRIESFRAHLLAVVESTDRRIDHLSTSTSRTVRRWKDFAEELIEVVEDSHLAWALDEIDNPFGDTAREWIERRRIKEPSRKREEVDQWAA</sequence>
<organism evidence="1 2">
    <name type="scientific">Agromyces larvae</name>
    <dbReference type="NCBI Taxonomy" id="2929802"/>
    <lineage>
        <taxon>Bacteria</taxon>
        <taxon>Bacillati</taxon>
        <taxon>Actinomycetota</taxon>
        <taxon>Actinomycetes</taxon>
        <taxon>Micrococcales</taxon>
        <taxon>Microbacteriaceae</taxon>
        <taxon>Agromyces</taxon>
    </lineage>
</organism>
<dbReference type="EMBL" id="CP094528">
    <property type="protein sequence ID" value="UOE45906.1"/>
    <property type="molecule type" value="Genomic_DNA"/>
</dbReference>
<accession>A0ABY4C357</accession>
<name>A0ABY4C357_9MICO</name>
<evidence type="ECO:0008006" key="3">
    <source>
        <dbReference type="Google" id="ProtNLM"/>
    </source>
</evidence>
<reference evidence="1 2" key="1">
    <citation type="submission" date="2022-03" db="EMBL/GenBank/DDBJ databases">
        <title>Mucilaginibacter sp. isolated from the gut of Protaetia brevitarsis seulensis larvae.</title>
        <authorList>
            <person name="Won M."/>
            <person name="Kim S.-J."/>
            <person name="Kwon S.-W."/>
        </authorList>
    </citation>
    <scope>NUCLEOTIDE SEQUENCE [LARGE SCALE GENOMIC DNA]</scope>
    <source>
        <strain evidence="1 2">CFWR-12</strain>
    </source>
</reference>
<evidence type="ECO:0000313" key="2">
    <source>
        <dbReference type="Proteomes" id="UP000832097"/>
    </source>
</evidence>